<evidence type="ECO:0000313" key="1">
    <source>
        <dbReference type="EMBL" id="KAK7493741.1"/>
    </source>
</evidence>
<dbReference type="EMBL" id="JACVVK020000090">
    <property type="protein sequence ID" value="KAK7493741.1"/>
    <property type="molecule type" value="Genomic_DNA"/>
</dbReference>
<feature type="non-terminal residue" evidence="1">
    <location>
        <position position="1"/>
    </location>
</feature>
<reference evidence="1 2" key="1">
    <citation type="journal article" date="2023" name="Sci. Data">
        <title>Genome assembly of the Korean intertidal mud-creeper Batillaria attramentaria.</title>
        <authorList>
            <person name="Patra A.K."/>
            <person name="Ho P.T."/>
            <person name="Jun S."/>
            <person name="Lee S.J."/>
            <person name="Kim Y."/>
            <person name="Won Y.J."/>
        </authorList>
    </citation>
    <scope>NUCLEOTIDE SEQUENCE [LARGE SCALE GENOMIC DNA]</scope>
    <source>
        <strain evidence="1">Wonlab-2016</strain>
    </source>
</reference>
<comment type="caution">
    <text evidence="1">The sequence shown here is derived from an EMBL/GenBank/DDBJ whole genome shotgun (WGS) entry which is preliminary data.</text>
</comment>
<organism evidence="1 2">
    <name type="scientific">Batillaria attramentaria</name>
    <dbReference type="NCBI Taxonomy" id="370345"/>
    <lineage>
        <taxon>Eukaryota</taxon>
        <taxon>Metazoa</taxon>
        <taxon>Spiralia</taxon>
        <taxon>Lophotrochozoa</taxon>
        <taxon>Mollusca</taxon>
        <taxon>Gastropoda</taxon>
        <taxon>Caenogastropoda</taxon>
        <taxon>Sorbeoconcha</taxon>
        <taxon>Cerithioidea</taxon>
        <taxon>Batillariidae</taxon>
        <taxon>Batillaria</taxon>
    </lineage>
</organism>
<accession>A0ABD0L393</accession>
<feature type="non-terminal residue" evidence="1">
    <location>
        <position position="53"/>
    </location>
</feature>
<dbReference type="AlphaFoldDB" id="A0ABD0L393"/>
<protein>
    <submittedName>
        <fullName evidence="1">Uncharacterized protein</fullName>
    </submittedName>
</protein>
<proteinExistence type="predicted"/>
<keyword evidence="2" id="KW-1185">Reference proteome</keyword>
<sequence length="53" mass="6053">DLEDIVRHEVRAILRADPTLSVADCTAKCDAEFAMTYDRDETLFDRMCARECA</sequence>
<gene>
    <name evidence="1" type="ORF">BaRGS_00015070</name>
</gene>
<name>A0ABD0L393_9CAEN</name>
<evidence type="ECO:0000313" key="2">
    <source>
        <dbReference type="Proteomes" id="UP001519460"/>
    </source>
</evidence>
<dbReference type="Proteomes" id="UP001519460">
    <property type="component" value="Unassembled WGS sequence"/>
</dbReference>